<evidence type="ECO:0000313" key="1">
    <source>
        <dbReference type="EMBL" id="STY61042.1"/>
    </source>
</evidence>
<reference evidence="1 2" key="1">
    <citation type="submission" date="2018-06" db="EMBL/GenBank/DDBJ databases">
        <authorList>
            <consortium name="Pathogen Informatics"/>
            <person name="Doyle S."/>
        </authorList>
    </citation>
    <scope>NUCLEOTIDE SEQUENCE [LARGE SCALE GENOMIC DNA]</scope>
    <source>
        <strain evidence="1 2">NCTC10638</strain>
    </source>
</reference>
<evidence type="ECO:0000313" key="2">
    <source>
        <dbReference type="Proteomes" id="UP000254802"/>
    </source>
</evidence>
<dbReference type="AlphaFoldDB" id="A0A378MXW4"/>
<organism evidence="1 2">
    <name type="scientific">Mannheimia haemolytica</name>
    <name type="common">Pasteurella haemolytica</name>
    <dbReference type="NCBI Taxonomy" id="75985"/>
    <lineage>
        <taxon>Bacteria</taxon>
        <taxon>Pseudomonadati</taxon>
        <taxon>Pseudomonadota</taxon>
        <taxon>Gammaproteobacteria</taxon>
        <taxon>Pasteurellales</taxon>
        <taxon>Pasteurellaceae</taxon>
        <taxon>Mannheimia</taxon>
    </lineage>
</organism>
<accession>A0A378MXW4</accession>
<protein>
    <submittedName>
        <fullName evidence="1">Uncharacterized protein</fullName>
    </submittedName>
</protein>
<sequence length="37" mass="4499">MTTINLSQQERELVEFVWNNRNTPWFFHCSVSNVSRK</sequence>
<gene>
    <name evidence="1" type="ORF">NCTC10638_02249</name>
</gene>
<dbReference type="STRING" id="75985.WC39_09110"/>
<dbReference type="EMBL" id="UGPN01000002">
    <property type="protein sequence ID" value="STY61042.1"/>
    <property type="molecule type" value="Genomic_DNA"/>
</dbReference>
<name>A0A378MXW4_MANHA</name>
<proteinExistence type="predicted"/>
<dbReference type="Proteomes" id="UP000254802">
    <property type="component" value="Unassembled WGS sequence"/>
</dbReference>